<dbReference type="EMBL" id="CM000610">
    <property type="protein sequence ID" value="EEC48663.1"/>
    <property type="molecule type" value="Genomic_DNA"/>
</dbReference>
<dbReference type="PaxDb" id="2850-Phatr35304"/>
<dbReference type="Proteomes" id="UP000000759">
    <property type="component" value="Chromosome 7"/>
</dbReference>
<dbReference type="AlphaFoldDB" id="B7FY50"/>
<dbReference type="HOGENOM" id="CLU_064827_0_0_1"/>
<reference evidence="1 2" key="1">
    <citation type="journal article" date="2008" name="Nature">
        <title>The Phaeodactylum genome reveals the evolutionary history of diatom genomes.</title>
        <authorList>
            <person name="Bowler C."/>
            <person name="Allen A.E."/>
            <person name="Badger J.H."/>
            <person name="Grimwood J."/>
            <person name="Jabbari K."/>
            <person name="Kuo A."/>
            <person name="Maheswari U."/>
            <person name="Martens C."/>
            <person name="Maumus F."/>
            <person name="Otillar R.P."/>
            <person name="Rayko E."/>
            <person name="Salamov A."/>
            <person name="Vandepoele K."/>
            <person name="Beszteri B."/>
            <person name="Gruber A."/>
            <person name="Heijde M."/>
            <person name="Katinka M."/>
            <person name="Mock T."/>
            <person name="Valentin K."/>
            <person name="Verret F."/>
            <person name="Berges J.A."/>
            <person name="Brownlee C."/>
            <person name="Cadoret J.P."/>
            <person name="Chiovitti A."/>
            <person name="Choi C.J."/>
            <person name="Coesel S."/>
            <person name="De Martino A."/>
            <person name="Detter J.C."/>
            <person name="Durkin C."/>
            <person name="Falciatore A."/>
            <person name="Fournet J."/>
            <person name="Haruta M."/>
            <person name="Huysman M.J."/>
            <person name="Jenkins B.D."/>
            <person name="Jiroutova K."/>
            <person name="Jorgensen R.E."/>
            <person name="Joubert Y."/>
            <person name="Kaplan A."/>
            <person name="Kroger N."/>
            <person name="Kroth P.G."/>
            <person name="La Roche J."/>
            <person name="Lindquist E."/>
            <person name="Lommer M."/>
            <person name="Martin-Jezequel V."/>
            <person name="Lopez P.J."/>
            <person name="Lucas S."/>
            <person name="Mangogna M."/>
            <person name="McGinnis K."/>
            <person name="Medlin L.K."/>
            <person name="Montsant A."/>
            <person name="Oudot-Le Secq M.P."/>
            <person name="Napoli C."/>
            <person name="Obornik M."/>
            <person name="Parker M.S."/>
            <person name="Petit J.L."/>
            <person name="Porcel B.M."/>
            <person name="Poulsen N."/>
            <person name="Robison M."/>
            <person name="Rychlewski L."/>
            <person name="Rynearson T.A."/>
            <person name="Schmutz J."/>
            <person name="Shapiro H."/>
            <person name="Siaut M."/>
            <person name="Stanley M."/>
            <person name="Sussman M.R."/>
            <person name="Taylor A.R."/>
            <person name="Vardi A."/>
            <person name="von Dassow P."/>
            <person name="Vyverman W."/>
            <person name="Willis A."/>
            <person name="Wyrwicz L.S."/>
            <person name="Rokhsar D.S."/>
            <person name="Weissenbach J."/>
            <person name="Armbrust E.V."/>
            <person name="Green B.R."/>
            <person name="Van de Peer Y."/>
            <person name="Grigoriev I.V."/>
        </authorList>
    </citation>
    <scope>NUCLEOTIDE SEQUENCE [LARGE SCALE GENOMIC DNA]</scope>
    <source>
        <strain evidence="1 2">CCAP 1055/1</strain>
    </source>
</reference>
<dbReference type="InterPro" id="IPR011004">
    <property type="entry name" value="Trimer_LpxA-like_sf"/>
</dbReference>
<dbReference type="InterPro" id="IPR050484">
    <property type="entry name" value="Transf_Hexapept/Carb_Anhydrase"/>
</dbReference>
<organism evidence="1 2">
    <name type="scientific">Phaeodactylum tricornutum (strain CCAP 1055/1)</name>
    <dbReference type="NCBI Taxonomy" id="556484"/>
    <lineage>
        <taxon>Eukaryota</taxon>
        <taxon>Sar</taxon>
        <taxon>Stramenopiles</taxon>
        <taxon>Ochrophyta</taxon>
        <taxon>Bacillariophyta</taxon>
        <taxon>Bacillariophyceae</taxon>
        <taxon>Bacillariophycidae</taxon>
        <taxon>Naviculales</taxon>
        <taxon>Phaeodactylaceae</taxon>
        <taxon>Phaeodactylum</taxon>
    </lineage>
</organism>
<dbReference type="Gene3D" id="2.160.10.10">
    <property type="entry name" value="Hexapeptide repeat proteins"/>
    <property type="match status" value="1"/>
</dbReference>
<name>B7FY50_PHATC</name>
<evidence type="ECO:0008006" key="3">
    <source>
        <dbReference type="Google" id="ProtNLM"/>
    </source>
</evidence>
<reference evidence="2" key="2">
    <citation type="submission" date="2008-08" db="EMBL/GenBank/DDBJ databases">
        <authorList>
            <consortium name="Diatom Consortium"/>
            <person name="Grigoriev I."/>
            <person name="Grimwood J."/>
            <person name="Kuo A."/>
            <person name="Otillar R.P."/>
            <person name="Salamov A."/>
            <person name="Detter J.C."/>
            <person name="Lindquist E."/>
            <person name="Shapiro H."/>
            <person name="Lucas S."/>
            <person name="Glavina del Rio T."/>
            <person name="Pitluck S."/>
            <person name="Rokhsar D."/>
            <person name="Bowler C."/>
        </authorList>
    </citation>
    <scope>GENOME REANNOTATION</scope>
    <source>
        <strain evidence="2">CCAP 1055/1</strain>
    </source>
</reference>
<gene>
    <name evidence="1" type="ORF">PHATRDRAFT_35304</name>
</gene>
<dbReference type="STRING" id="556484.B7FY50"/>
<dbReference type="RefSeq" id="XP_002179677.1">
    <property type="nucleotide sequence ID" value="XM_002179641.1"/>
</dbReference>
<dbReference type="PANTHER" id="PTHR13061:SF29">
    <property type="entry name" value="GAMMA CARBONIC ANHYDRASE-LIKE 1, MITOCHONDRIAL-RELATED"/>
    <property type="match status" value="1"/>
</dbReference>
<evidence type="ECO:0000313" key="1">
    <source>
        <dbReference type="EMBL" id="EEC48663.1"/>
    </source>
</evidence>
<sequence>MVPKISDKGAFVAPSAAVIGDVTIGKASSIWYGATVRGDVNTITIGDYTNIGDRAVVHVARIQGDFATSIGNNVTIGAGALIHAATLKDNCVVGESAQVLDGATVESNVIIAPAAIVTPGTMVPSGELWAGSPAKMIRVLTEDEIAAIPKQASETAALASMHAIEHSKSYEQPSF</sequence>
<evidence type="ECO:0000313" key="2">
    <source>
        <dbReference type="Proteomes" id="UP000000759"/>
    </source>
</evidence>
<proteinExistence type="predicted"/>
<keyword evidence="2" id="KW-1185">Reference proteome</keyword>
<dbReference type="KEGG" id="pti:PHATRDRAFT_35304"/>
<protein>
    <recommendedName>
        <fullName evidence="3">Gamma carbonic anhydrase family protein</fullName>
    </recommendedName>
</protein>
<dbReference type="SMR" id="B7FY50"/>
<dbReference type="InterPro" id="IPR047324">
    <property type="entry name" value="LbH_gamma_CA-like"/>
</dbReference>
<dbReference type="InParanoid" id="B7FY50"/>
<dbReference type="GeneID" id="7200361"/>
<dbReference type="PANTHER" id="PTHR13061">
    <property type="entry name" value="DYNACTIN SUBUNIT P25"/>
    <property type="match status" value="1"/>
</dbReference>
<dbReference type="OrthoDB" id="25818at2759"/>
<dbReference type="SUPFAM" id="SSF51161">
    <property type="entry name" value="Trimeric LpxA-like enzymes"/>
    <property type="match status" value="1"/>
</dbReference>
<accession>B7FY50</accession>
<dbReference type="CDD" id="cd04645">
    <property type="entry name" value="LbH_gamma_CA_like"/>
    <property type="match status" value="1"/>
</dbReference>
<dbReference type="eggNOG" id="ENOG502QTES">
    <property type="taxonomic scope" value="Eukaryota"/>
</dbReference>